<reference evidence="2" key="1">
    <citation type="submission" date="2023-10" db="EMBL/GenBank/DDBJ databases">
        <authorList>
            <person name="Domelevo Entfellner J.-B."/>
        </authorList>
    </citation>
    <scope>NUCLEOTIDE SEQUENCE</scope>
</reference>
<organism evidence="2 3">
    <name type="scientific">Sphenostylis stenocarpa</name>
    <dbReference type="NCBI Taxonomy" id="92480"/>
    <lineage>
        <taxon>Eukaryota</taxon>
        <taxon>Viridiplantae</taxon>
        <taxon>Streptophyta</taxon>
        <taxon>Embryophyta</taxon>
        <taxon>Tracheophyta</taxon>
        <taxon>Spermatophyta</taxon>
        <taxon>Magnoliopsida</taxon>
        <taxon>eudicotyledons</taxon>
        <taxon>Gunneridae</taxon>
        <taxon>Pentapetalae</taxon>
        <taxon>rosids</taxon>
        <taxon>fabids</taxon>
        <taxon>Fabales</taxon>
        <taxon>Fabaceae</taxon>
        <taxon>Papilionoideae</taxon>
        <taxon>50 kb inversion clade</taxon>
        <taxon>NPAAA clade</taxon>
        <taxon>indigoferoid/millettioid clade</taxon>
        <taxon>Phaseoleae</taxon>
        <taxon>Sphenostylis</taxon>
    </lineage>
</organism>
<accession>A0AA86SB87</accession>
<feature type="region of interest" description="Disordered" evidence="1">
    <location>
        <begin position="32"/>
        <end position="53"/>
    </location>
</feature>
<evidence type="ECO:0000313" key="3">
    <source>
        <dbReference type="Proteomes" id="UP001189624"/>
    </source>
</evidence>
<sequence length="53" mass="5822">MSSSSCHNTVHMSAYSSKIVAQHCKNQKSCKNQVVASRDEDNNIQTGVKVDEP</sequence>
<name>A0AA86SB87_9FABA</name>
<protein>
    <submittedName>
        <fullName evidence="2">Uncharacterized protein</fullName>
    </submittedName>
</protein>
<evidence type="ECO:0000256" key="1">
    <source>
        <dbReference type="SAM" id="MobiDB-lite"/>
    </source>
</evidence>
<gene>
    <name evidence="2" type="ORF">AYBTSS11_LOCUS6706</name>
</gene>
<dbReference type="AlphaFoldDB" id="A0AA86SB87"/>
<keyword evidence="3" id="KW-1185">Reference proteome</keyword>
<proteinExistence type="predicted"/>
<evidence type="ECO:0000313" key="2">
    <source>
        <dbReference type="EMBL" id="CAJ1934065.1"/>
    </source>
</evidence>
<dbReference type="Gramene" id="rna-AYBTSS11_LOCUS6706">
    <property type="protein sequence ID" value="CAJ1934065.1"/>
    <property type="gene ID" value="gene-AYBTSS11_LOCUS6706"/>
</dbReference>
<dbReference type="EMBL" id="OY731399">
    <property type="protein sequence ID" value="CAJ1934065.1"/>
    <property type="molecule type" value="Genomic_DNA"/>
</dbReference>
<dbReference type="Proteomes" id="UP001189624">
    <property type="component" value="Chromosome 2"/>
</dbReference>